<evidence type="ECO:0000313" key="2">
    <source>
        <dbReference type="Proteomes" id="UP001185984"/>
    </source>
</evidence>
<gene>
    <name evidence="1" type="ORF">O0R41_01555</name>
</gene>
<dbReference type="RefSeq" id="WP_317515512.1">
    <property type="nucleotide sequence ID" value="NZ_JAPTHD010000001.1"/>
</dbReference>
<organism evidence="1 2">
    <name type="scientific">Sphingobium naphthae</name>
    <dbReference type="NCBI Taxonomy" id="1886786"/>
    <lineage>
        <taxon>Bacteria</taxon>
        <taxon>Pseudomonadati</taxon>
        <taxon>Pseudomonadota</taxon>
        <taxon>Alphaproteobacteria</taxon>
        <taxon>Sphingomonadales</taxon>
        <taxon>Sphingomonadaceae</taxon>
        <taxon>Sphingobium</taxon>
    </lineage>
</organism>
<reference evidence="2" key="1">
    <citation type="journal article" date="2022" name="J Environ Chem Eng">
        <title>Biodegradation of petroleum oil using a constructed nonpathogenic and heavy metal-tolerant bacterial consortium isolated from marine sponges.</title>
        <authorList>
            <person name="Dechsakulwatana C."/>
            <person name="Rungsihiranrut A."/>
            <person name="Muangchinda C."/>
            <person name="Ningthoujam R."/>
            <person name="Klankeo P."/>
            <person name="Pinyakong O."/>
        </authorList>
    </citation>
    <scope>NUCLEOTIDE SEQUENCE [LARGE SCALE GENOMIC DNA]</scope>
    <source>
        <strain evidence="2">MO2-4</strain>
    </source>
</reference>
<comment type="caution">
    <text evidence="1">The sequence shown here is derived from an EMBL/GenBank/DDBJ whole genome shotgun (WGS) entry which is preliminary data.</text>
</comment>
<keyword evidence="2" id="KW-1185">Reference proteome</keyword>
<evidence type="ECO:0000313" key="1">
    <source>
        <dbReference type="EMBL" id="MDV5822291.1"/>
    </source>
</evidence>
<protein>
    <submittedName>
        <fullName evidence="1">Uncharacterized protein</fullName>
    </submittedName>
</protein>
<sequence length="68" mass="7401">MKHVAYTIPGVVDENGDPVVFGGMVMPGHGVPLQTVAPNGQKMDTPSTAEIIHEREFKLPSYLPEVDR</sequence>
<name>A0ABU3ZRZ1_9SPHN</name>
<proteinExistence type="predicted"/>
<accession>A0ABU3ZRZ1</accession>
<dbReference type="EMBL" id="JAPTHD010000001">
    <property type="protein sequence ID" value="MDV5822291.1"/>
    <property type="molecule type" value="Genomic_DNA"/>
</dbReference>
<dbReference type="Proteomes" id="UP001185984">
    <property type="component" value="Unassembled WGS sequence"/>
</dbReference>